<dbReference type="GO" id="GO:0030246">
    <property type="term" value="F:carbohydrate binding"/>
    <property type="evidence" value="ECO:0007669"/>
    <property type="project" value="UniProtKB-KW"/>
</dbReference>
<proteinExistence type="inferred from homology"/>
<dbReference type="InterPro" id="IPR003598">
    <property type="entry name" value="Ig_sub2"/>
</dbReference>
<evidence type="ECO:0000313" key="15">
    <source>
        <dbReference type="Ensembl" id="ENSMAMP00000058828.1"/>
    </source>
</evidence>
<dbReference type="InterPro" id="IPR003599">
    <property type="entry name" value="Ig_sub"/>
</dbReference>
<organism evidence="15 16">
    <name type="scientific">Mastacembelus armatus</name>
    <name type="common">zig-zag eel</name>
    <dbReference type="NCBI Taxonomy" id="205130"/>
    <lineage>
        <taxon>Eukaryota</taxon>
        <taxon>Metazoa</taxon>
        <taxon>Chordata</taxon>
        <taxon>Craniata</taxon>
        <taxon>Vertebrata</taxon>
        <taxon>Euteleostomi</taxon>
        <taxon>Actinopterygii</taxon>
        <taxon>Neopterygii</taxon>
        <taxon>Teleostei</taxon>
        <taxon>Neoteleostei</taxon>
        <taxon>Acanthomorphata</taxon>
        <taxon>Anabantaria</taxon>
        <taxon>Synbranchiformes</taxon>
        <taxon>Mastacembelidae</taxon>
        <taxon>Mastacembelus</taxon>
    </lineage>
</organism>
<dbReference type="InterPro" id="IPR013098">
    <property type="entry name" value="Ig_I-set"/>
</dbReference>
<dbReference type="SUPFAM" id="SSF48726">
    <property type="entry name" value="Immunoglobulin"/>
    <property type="match status" value="3"/>
</dbReference>
<evidence type="ECO:0000256" key="12">
    <source>
        <dbReference type="ARBA" id="ARBA00046458"/>
    </source>
</evidence>
<dbReference type="Proteomes" id="UP000261640">
    <property type="component" value="Unplaced"/>
</dbReference>
<evidence type="ECO:0000256" key="6">
    <source>
        <dbReference type="ARBA" id="ARBA00023136"/>
    </source>
</evidence>
<dbReference type="PANTHER" id="PTHR12035">
    <property type="entry name" value="SIALIC ACID BINDING IMMUNOGLOBULIN-LIKE LECTIN"/>
    <property type="match status" value="1"/>
</dbReference>
<evidence type="ECO:0000313" key="16">
    <source>
        <dbReference type="Proteomes" id="UP000261640"/>
    </source>
</evidence>
<dbReference type="Pfam" id="PF08205">
    <property type="entry name" value="C2-set_2"/>
    <property type="match status" value="1"/>
</dbReference>
<dbReference type="GO" id="GO:0005886">
    <property type="term" value="C:plasma membrane"/>
    <property type="evidence" value="ECO:0007669"/>
    <property type="project" value="TreeGrafter"/>
</dbReference>
<keyword evidence="13" id="KW-0732">Signal</keyword>
<keyword evidence="5" id="KW-1133">Transmembrane helix</keyword>
<dbReference type="GO" id="GO:0007155">
    <property type="term" value="P:cell adhesion"/>
    <property type="evidence" value="ECO:0007669"/>
    <property type="project" value="UniProtKB-KW"/>
</dbReference>
<dbReference type="PANTHER" id="PTHR12035:SF128">
    <property type="entry name" value="BRANCHED CHAIN KETO ACID DEHYDROGENASE E1 SUBUNIT BETA,-LIKE-RELATED"/>
    <property type="match status" value="1"/>
</dbReference>
<keyword evidence="4" id="KW-0130">Cell adhesion</keyword>
<evidence type="ECO:0000259" key="14">
    <source>
        <dbReference type="PROSITE" id="PS50835"/>
    </source>
</evidence>
<evidence type="ECO:0000256" key="2">
    <source>
        <dbReference type="ARBA" id="ARBA00022692"/>
    </source>
</evidence>
<dbReference type="AlphaFoldDB" id="A0A7N8Y1C4"/>
<evidence type="ECO:0000256" key="9">
    <source>
        <dbReference type="ARBA" id="ARBA00040106"/>
    </source>
</evidence>
<evidence type="ECO:0000256" key="7">
    <source>
        <dbReference type="ARBA" id="ARBA00023157"/>
    </source>
</evidence>
<evidence type="ECO:0000256" key="4">
    <source>
        <dbReference type="ARBA" id="ARBA00022889"/>
    </source>
</evidence>
<dbReference type="SMART" id="SM00408">
    <property type="entry name" value="IGc2"/>
    <property type="match status" value="1"/>
</dbReference>
<keyword evidence="2" id="KW-0812">Transmembrane</keyword>
<dbReference type="PROSITE" id="PS50835">
    <property type="entry name" value="IG_LIKE"/>
    <property type="match status" value="2"/>
</dbReference>
<evidence type="ECO:0000256" key="11">
    <source>
        <dbReference type="ARBA" id="ARBA00045430"/>
    </source>
</evidence>
<protein>
    <recommendedName>
        <fullName evidence="9">B-cell receptor CD22</fullName>
    </recommendedName>
    <alternativeName>
        <fullName evidence="10">Sialic acid-binding Ig-like lectin 2</fullName>
    </alternativeName>
</protein>
<feature type="domain" description="Ig-like" evidence="14">
    <location>
        <begin position="263"/>
        <end position="350"/>
    </location>
</feature>
<evidence type="ECO:0000256" key="10">
    <source>
        <dbReference type="ARBA" id="ARBA00041781"/>
    </source>
</evidence>
<dbReference type="Gene3D" id="2.60.40.10">
    <property type="entry name" value="Immunoglobulins"/>
    <property type="match status" value="3"/>
</dbReference>
<feature type="signal peptide" evidence="13">
    <location>
        <begin position="1"/>
        <end position="18"/>
    </location>
</feature>
<comment type="function">
    <text evidence="11">Most highly expressed siglec (sialic acid-binding immunoglobulin-like lectin) on B-cells that plays a role in various aspects of B-cell biology including differentiation, antigen presentation, and trafficking to bone marrow. Binds to alpha 2,6-linked sialic acid residues of surface molecules such as CD22 itself, CD45 and IgM in a cis configuration. Can also bind to ligands on other cells as an adhesion molecule in a trans configuration. Acts as an inhibitory coreceptor on the surface of B-cells and inhibits B-cell receptor induced signaling, characterized by inhibition of the calcium mobilization and cellular activation. Mechanistically, the immunoreceptor tyrosine-based inhibitory motif domain is phosphorylated by the Src kinase LYN, which in turn leads to the recruitment of the protein tyrosine phosphatase 1/PTPN6, leading to the negative regulation of BCR signaling. If this negative signaling from is of sufficient strength, apoptosis of the B-cell can be induced.</text>
</comment>
<dbReference type="InterPro" id="IPR056386">
    <property type="entry name" value="Ig_CD22"/>
</dbReference>
<evidence type="ECO:0000256" key="13">
    <source>
        <dbReference type="SAM" id="SignalP"/>
    </source>
</evidence>
<dbReference type="InterPro" id="IPR051036">
    <property type="entry name" value="SIGLEC"/>
</dbReference>
<dbReference type="InterPro" id="IPR013783">
    <property type="entry name" value="Ig-like_fold"/>
</dbReference>
<keyword evidence="7" id="KW-1015">Disulfide bond</keyword>
<dbReference type="InterPro" id="IPR013162">
    <property type="entry name" value="CD80_C2-set"/>
</dbReference>
<evidence type="ECO:0000256" key="3">
    <source>
        <dbReference type="ARBA" id="ARBA00022734"/>
    </source>
</evidence>
<sequence>MSFLIWVTLFFSMGSSNSGALEGRSPYCFNGFCITLIEEEITAEAGLCVVIPCSFTTGYGFIPKHLVWYKCEPFQQRCSDSDMIFHTNENNRKIQTGFIGRVSLIEPDMNRRICSIVINDLNESDSGSYQLRVNGLRFVSMDGFTFSPRATVSIKGLTQKPTVLVPPLTEGQQTTLTCTAPGVCSGSAPTITWMWRGAGRNDSHITGNTTEILTALTKRHTSTLTFNTSAEHHGTEVTCKVSFPGNMTTEETVTLNVTYVKKPAITGITAVSEGDALNLTCSVESFPPSAITWTKLGCNVTLPKETKIIVQNDTGAVTLVISMVKAEHLGQYICTAKHLHRTLSTHAEITVKSVLVQPHEPNTSLPWTVAGLQGKR</sequence>
<evidence type="ECO:0000256" key="8">
    <source>
        <dbReference type="ARBA" id="ARBA00038361"/>
    </source>
</evidence>
<feature type="domain" description="Ig-like" evidence="14">
    <location>
        <begin position="161"/>
        <end position="256"/>
    </location>
</feature>
<dbReference type="GO" id="GO:0033691">
    <property type="term" value="F:sialic acid binding"/>
    <property type="evidence" value="ECO:0007669"/>
    <property type="project" value="TreeGrafter"/>
</dbReference>
<name>A0A7N8Y1C4_9TELE</name>
<evidence type="ECO:0000256" key="5">
    <source>
        <dbReference type="ARBA" id="ARBA00022989"/>
    </source>
</evidence>
<dbReference type="GeneTree" id="ENSGT01150000286924"/>
<dbReference type="InterPro" id="IPR007110">
    <property type="entry name" value="Ig-like_dom"/>
</dbReference>
<dbReference type="SMART" id="SM00409">
    <property type="entry name" value="IG"/>
    <property type="match status" value="3"/>
</dbReference>
<dbReference type="Ensembl" id="ENSMAMT00000051499.1">
    <property type="protein sequence ID" value="ENSMAMP00000058828.1"/>
    <property type="gene ID" value="ENSMAMG00000027871.1"/>
</dbReference>
<feature type="chain" id="PRO_5031396287" description="B-cell receptor CD22" evidence="13">
    <location>
        <begin position="19"/>
        <end position="376"/>
    </location>
</feature>
<evidence type="ECO:0000256" key="1">
    <source>
        <dbReference type="ARBA" id="ARBA00004479"/>
    </source>
</evidence>
<comment type="similarity">
    <text evidence="8">Belongs to the immunoglobulin superfamily. SIGLEC (sialic acid binding Ig-like lectin) family.</text>
</comment>
<reference evidence="15" key="2">
    <citation type="submission" date="2025-09" db="UniProtKB">
        <authorList>
            <consortium name="Ensembl"/>
        </authorList>
    </citation>
    <scope>IDENTIFICATION</scope>
</reference>
<reference evidence="15" key="1">
    <citation type="submission" date="2025-08" db="UniProtKB">
        <authorList>
            <consortium name="Ensembl"/>
        </authorList>
    </citation>
    <scope>IDENTIFICATION</scope>
</reference>
<keyword evidence="3" id="KW-0430">Lectin</keyword>
<keyword evidence="6" id="KW-0472">Membrane</keyword>
<dbReference type="InterPro" id="IPR036179">
    <property type="entry name" value="Ig-like_dom_sf"/>
</dbReference>
<dbReference type="Pfam" id="PF07679">
    <property type="entry name" value="I-set"/>
    <property type="match status" value="1"/>
</dbReference>
<dbReference type="InParanoid" id="A0A7N8Y1C4"/>
<keyword evidence="16" id="KW-1185">Reference proteome</keyword>
<comment type="subunit">
    <text evidence="12">Predominantly monomer of isoform CD22-beta. Also found as heterodimer of isoform CD22-beta and a shorter isoform. Interacts with PTPN6/SHP-1, LYN, SYK, PIK3R1/PIK3R2 and PLCG1 upon phosphorylation. Interacts with GRB2, INPP5D and SHC1 upon phosphorylation. May form a complex with INPP5D/SHIP, GRB2 and SHC1.</text>
</comment>
<dbReference type="Pfam" id="PF24518">
    <property type="entry name" value="Ig_CD22"/>
    <property type="match status" value="1"/>
</dbReference>
<comment type="subcellular location">
    <subcellularLocation>
        <location evidence="1">Membrane</location>
        <topology evidence="1">Single-pass type I membrane protein</topology>
    </subcellularLocation>
</comment>
<accession>A0A7N8Y1C4</accession>